<evidence type="ECO:0000313" key="2">
    <source>
        <dbReference type="EMBL" id="KAL2064714.1"/>
    </source>
</evidence>
<comment type="caution">
    <text evidence="2">The sequence shown here is derived from an EMBL/GenBank/DDBJ whole genome shotgun (WGS) entry which is preliminary data.</text>
</comment>
<feature type="region of interest" description="Disordered" evidence="1">
    <location>
        <begin position="1"/>
        <end position="114"/>
    </location>
</feature>
<feature type="compositionally biased region" description="Basic residues" evidence="1">
    <location>
        <begin position="34"/>
        <end position="47"/>
    </location>
</feature>
<feature type="compositionally biased region" description="Basic and acidic residues" evidence="1">
    <location>
        <begin position="81"/>
        <end position="91"/>
    </location>
</feature>
<name>A0ABR4C618_9HELO</name>
<feature type="compositionally biased region" description="Polar residues" evidence="1">
    <location>
        <begin position="150"/>
        <end position="165"/>
    </location>
</feature>
<accession>A0ABR4C618</accession>
<sequence>MVLHPPPGTPESLRKTVRPQLKRVRGKKLDTKYTSKRRSMRAKKKQTRSAPDSGFEGSKASIVEQHPEEEHGMIENEDEVLDRASQERDSVHSGISRPSSIPQQDLSEEDINNNNRPTYTFVGTSTTHSFLGLGSWPKACQTGPLEIPPQNLSFSSSEGNNNPSTVPDLVSDEETTESEPEPVLIDRSPTYNLLDGIGMGMLNLNREEGEDFDDGVANWTSDSVNS</sequence>
<feature type="compositionally biased region" description="Acidic residues" evidence="1">
    <location>
        <begin position="170"/>
        <end position="180"/>
    </location>
</feature>
<proteinExistence type="predicted"/>
<gene>
    <name evidence="2" type="ORF">VTL71DRAFT_3852</name>
</gene>
<dbReference type="Proteomes" id="UP001595075">
    <property type="component" value="Unassembled WGS sequence"/>
</dbReference>
<organism evidence="2 3">
    <name type="scientific">Oculimacula yallundae</name>
    <dbReference type="NCBI Taxonomy" id="86028"/>
    <lineage>
        <taxon>Eukaryota</taxon>
        <taxon>Fungi</taxon>
        <taxon>Dikarya</taxon>
        <taxon>Ascomycota</taxon>
        <taxon>Pezizomycotina</taxon>
        <taxon>Leotiomycetes</taxon>
        <taxon>Helotiales</taxon>
        <taxon>Ploettnerulaceae</taxon>
        <taxon>Oculimacula</taxon>
    </lineage>
</organism>
<evidence type="ECO:0000256" key="1">
    <source>
        <dbReference type="SAM" id="MobiDB-lite"/>
    </source>
</evidence>
<feature type="compositionally biased region" description="Polar residues" evidence="1">
    <location>
        <begin position="96"/>
        <end position="105"/>
    </location>
</feature>
<feature type="compositionally biased region" description="Basic residues" evidence="1">
    <location>
        <begin position="15"/>
        <end position="26"/>
    </location>
</feature>
<feature type="region of interest" description="Disordered" evidence="1">
    <location>
        <begin position="147"/>
        <end position="190"/>
    </location>
</feature>
<evidence type="ECO:0000313" key="3">
    <source>
        <dbReference type="Proteomes" id="UP001595075"/>
    </source>
</evidence>
<feature type="compositionally biased region" description="Basic and acidic residues" evidence="1">
    <location>
        <begin position="65"/>
        <end position="74"/>
    </location>
</feature>
<keyword evidence="3" id="KW-1185">Reference proteome</keyword>
<protein>
    <submittedName>
        <fullName evidence="2">Uncharacterized protein</fullName>
    </submittedName>
</protein>
<reference evidence="2 3" key="1">
    <citation type="journal article" date="2024" name="Commun. Biol.">
        <title>Comparative genomic analysis of thermophilic fungi reveals convergent evolutionary adaptations and gene losses.</title>
        <authorList>
            <person name="Steindorff A.S."/>
            <person name="Aguilar-Pontes M.V."/>
            <person name="Robinson A.J."/>
            <person name="Andreopoulos B."/>
            <person name="LaButti K."/>
            <person name="Kuo A."/>
            <person name="Mondo S."/>
            <person name="Riley R."/>
            <person name="Otillar R."/>
            <person name="Haridas S."/>
            <person name="Lipzen A."/>
            <person name="Grimwood J."/>
            <person name="Schmutz J."/>
            <person name="Clum A."/>
            <person name="Reid I.D."/>
            <person name="Moisan M.C."/>
            <person name="Butler G."/>
            <person name="Nguyen T.T.M."/>
            <person name="Dewar K."/>
            <person name="Conant G."/>
            <person name="Drula E."/>
            <person name="Henrissat B."/>
            <person name="Hansel C."/>
            <person name="Singer S."/>
            <person name="Hutchinson M.I."/>
            <person name="de Vries R.P."/>
            <person name="Natvig D.O."/>
            <person name="Powell A.J."/>
            <person name="Tsang A."/>
            <person name="Grigoriev I.V."/>
        </authorList>
    </citation>
    <scope>NUCLEOTIDE SEQUENCE [LARGE SCALE GENOMIC DNA]</scope>
    <source>
        <strain evidence="2 3">CBS 494.80</strain>
    </source>
</reference>
<dbReference type="EMBL" id="JAZHXI010000013">
    <property type="protein sequence ID" value="KAL2064714.1"/>
    <property type="molecule type" value="Genomic_DNA"/>
</dbReference>